<dbReference type="GO" id="GO:0005739">
    <property type="term" value="C:mitochondrion"/>
    <property type="evidence" value="ECO:0007669"/>
    <property type="project" value="TreeGrafter"/>
</dbReference>
<comment type="catalytic activity">
    <reaction evidence="8">
        <text>2-oxosuccinamate + H2O = oxaloacetate + NH4(+)</text>
        <dbReference type="Rhea" id="RHEA:59412"/>
        <dbReference type="ChEBI" id="CHEBI:15377"/>
        <dbReference type="ChEBI" id="CHEBI:16452"/>
        <dbReference type="ChEBI" id="CHEBI:28938"/>
        <dbReference type="ChEBI" id="CHEBI:57735"/>
        <dbReference type="EC" id="3.5.1.3"/>
    </reaction>
    <physiologicalReaction direction="left-to-right" evidence="8">
        <dbReference type="Rhea" id="RHEA:59413"/>
    </physiologicalReaction>
</comment>
<dbReference type="PANTHER" id="PTHR23088">
    <property type="entry name" value="NITRILASE-RELATED"/>
    <property type="match status" value="1"/>
</dbReference>
<feature type="region of interest" description="Disordered" evidence="9">
    <location>
        <begin position="320"/>
        <end position="432"/>
    </location>
</feature>
<evidence type="ECO:0000256" key="3">
    <source>
        <dbReference type="ARBA" id="ARBA00022801"/>
    </source>
</evidence>
<comment type="catalytic activity">
    <reaction evidence="5">
        <text>2-oxoglutaramate + H2O = 2-oxoglutarate + NH4(+)</text>
        <dbReference type="Rhea" id="RHEA:32963"/>
        <dbReference type="ChEBI" id="CHEBI:15377"/>
        <dbReference type="ChEBI" id="CHEBI:16769"/>
        <dbReference type="ChEBI" id="CHEBI:16810"/>
        <dbReference type="ChEBI" id="CHEBI:28938"/>
        <dbReference type="EC" id="3.5.1.3"/>
    </reaction>
    <physiologicalReaction direction="left-to-right" evidence="5">
        <dbReference type="Rhea" id="RHEA:32964"/>
    </physiologicalReaction>
</comment>
<feature type="domain" description="G-patch" evidence="10">
    <location>
        <begin position="185"/>
        <end position="216"/>
    </location>
</feature>
<comment type="similarity">
    <text evidence="2">Belongs to the carbon-nitrogen hydrolase superfamily. NIT1/NIT2 family.</text>
</comment>
<dbReference type="CDD" id="cd13152">
    <property type="entry name" value="KOW_GPKOW_A"/>
    <property type="match status" value="1"/>
</dbReference>
<dbReference type="Pfam" id="PF12656">
    <property type="entry name" value="G-patch_2"/>
    <property type="match status" value="1"/>
</dbReference>
<name>A0A026WWQ1_OOCBI</name>
<dbReference type="PROSITE" id="PS50174">
    <property type="entry name" value="G_PATCH"/>
    <property type="match status" value="1"/>
</dbReference>
<evidence type="ECO:0000256" key="2">
    <source>
        <dbReference type="ARBA" id="ARBA00010613"/>
    </source>
</evidence>
<dbReference type="GO" id="GO:0003676">
    <property type="term" value="F:nucleic acid binding"/>
    <property type="evidence" value="ECO:0007669"/>
    <property type="project" value="InterPro"/>
</dbReference>
<evidence type="ECO:0000256" key="1">
    <source>
        <dbReference type="ARBA" id="ARBA00004123"/>
    </source>
</evidence>
<dbReference type="SMART" id="SM00443">
    <property type="entry name" value="G_patch"/>
    <property type="match status" value="1"/>
</dbReference>
<keyword evidence="3" id="KW-0378">Hydrolase</keyword>
<evidence type="ECO:0000313" key="13">
    <source>
        <dbReference type="Proteomes" id="UP000053097"/>
    </source>
</evidence>
<dbReference type="InterPro" id="IPR003010">
    <property type="entry name" value="C-N_Hydrolase"/>
</dbReference>
<protein>
    <recommendedName>
        <fullName evidence="6">omega-amidase</fullName>
        <ecNumber evidence="6">3.5.1.3</ecNumber>
    </recommendedName>
    <alternativeName>
        <fullName evidence="7">Nitrilase homolog 2</fullName>
    </alternativeName>
</protein>
<dbReference type="STRING" id="2015173.A0A026WWQ1"/>
<dbReference type="GO" id="GO:0006107">
    <property type="term" value="P:oxaloacetate metabolic process"/>
    <property type="evidence" value="ECO:0007669"/>
    <property type="project" value="TreeGrafter"/>
</dbReference>
<feature type="compositionally biased region" description="Basic and acidic residues" evidence="9">
    <location>
        <begin position="372"/>
        <end position="383"/>
    </location>
</feature>
<evidence type="ECO:0000256" key="6">
    <source>
        <dbReference type="ARBA" id="ARBA00039118"/>
    </source>
</evidence>
<comment type="subcellular location">
    <subcellularLocation>
        <location evidence="1">Nucleus</location>
    </subcellularLocation>
</comment>
<reference evidence="12 13" key="1">
    <citation type="journal article" date="2014" name="Curr. Biol.">
        <title>The genome of the clonal raider ant Cerapachys biroi.</title>
        <authorList>
            <person name="Oxley P.R."/>
            <person name="Ji L."/>
            <person name="Fetter-Pruneda I."/>
            <person name="McKenzie S.K."/>
            <person name="Li C."/>
            <person name="Hu H."/>
            <person name="Zhang G."/>
            <person name="Kronauer D.J."/>
        </authorList>
    </citation>
    <scope>NUCLEOTIDE SEQUENCE [LARGE SCALE GENOMIC DNA]</scope>
</reference>
<dbReference type="GO" id="GO:0005634">
    <property type="term" value="C:nucleus"/>
    <property type="evidence" value="ECO:0007669"/>
    <property type="project" value="UniProtKB-SubCell"/>
</dbReference>
<keyword evidence="13" id="KW-1185">Reference proteome</keyword>
<keyword evidence="4" id="KW-0539">Nucleus</keyword>
<dbReference type="InterPro" id="IPR045254">
    <property type="entry name" value="Nit1/2_C-N_Hydrolase"/>
</dbReference>
<organism evidence="12 13">
    <name type="scientific">Ooceraea biroi</name>
    <name type="common">Clonal raider ant</name>
    <name type="synonym">Cerapachys biroi</name>
    <dbReference type="NCBI Taxonomy" id="2015173"/>
    <lineage>
        <taxon>Eukaryota</taxon>
        <taxon>Metazoa</taxon>
        <taxon>Ecdysozoa</taxon>
        <taxon>Arthropoda</taxon>
        <taxon>Hexapoda</taxon>
        <taxon>Insecta</taxon>
        <taxon>Pterygota</taxon>
        <taxon>Neoptera</taxon>
        <taxon>Endopterygota</taxon>
        <taxon>Hymenoptera</taxon>
        <taxon>Apocrita</taxon>
        <taxon>Aculeata</taxon>
        <taxon>Formicoidea</taxon>
        <taxon>Formicidae</taxon>
        <taxon>Dorylinae</taxon>
        <taxon>Ooceraea</taxon>
    </lineage>
</organism>
<dbReference type="EMBL" id="KK107079">
    <property type="protein sequence ID" value="EZA60121.1"/>
    <property type="molecule type" value="Genomic_DNA"/>
</dbReference>
<evidence type="ECO:0000256" key="7">
    <source>
        <dbReference type="ARBA" id="ARBA00041576"/>
    </source>
</evidence>
<feature type="domain" description="CN hydrolase" evidence="11">
    <location>
        <begin position="434"/>
        <end position="680"/>
    </location>
</feature>
<dbReference type="SUPFAM" id="SSF56317">
    <property type="entry name" value="Carbon-nitrogen hydrolase"/>
    <property type="match status" value="1"/>
</dbReference>
<proteinExistence type="inferred from homology"/>
<evidence type="ECO:0000256" key="8">
    <source>
        <dbReference type="ARBA" id="ARBA00048745"/>
    </source>
</evidence>
<evidence type="ECO:0000259" key="10">
    <source>
        <dbReference type="PROSITE" id="PS50174"/>
    </source>
</evidence>
<dbReference type="CDD" id="cd07572">
    <property type="entry name" value="nit"/>
    <property type="match status" value="1"/>
</dbReference>
<feature type="compositionally biased region" description="Basic and acidic residues" evidence="9">
    <location>
        <begin position="407"/>
        <end position="421"/>
    </location>
</feature>
<feature type="compositionally biased region" description="Basic residues" evidence="9">
    <location>
        <begin position="360"/>
        <end position="371"/>
    </location>
</feature>
<dbReference type="AlphaFoldDB" id="A0A026WWQ1"/>
<dbReference type="InterPro" id="IPR041993">
    <property type="entry name" value="GPKOW_KOW1"/>
</dbReference>
<evidence type="ECO:0000313" key="12">
    <source>
        <dbReference type="EMBL" id="EZA60121.1"/>
    </source>
</evidence>
<dbReference type="Gene3D" id="3.60.110.10">
    <property type="entry name" value="Carbon-nitrogen hydrolase"/>
    <property type="match status" value="1"/>
</dbReference>
<dbReference type="GO" id="GO:0006541">
    <property type="term" value="P:glutamine metabolic process"/>
    <property type="evidence" value="ECO:0007669"/>
    <property type="project" value="TreeGrafter"/>
</dbReference>
<evidence type="ECO:0000256" key="9">
    <source>
        <dbReference type="SAM" id="MobiDB-lite"/>
    </source>
</evidence>
<sequence>MAEEGKKISFGFAKSIKKPTLVKQVPQEKKKVDYIECLDGKAIKVIGEEAKEESPLIIPLLGPKTWHDRIINKIDADIFEPKTKTENDTQTVKVKEEPKEVSNGDITMEINKDISNVQIKTEPQDEKEGKSLTLEEQAAREIVEDLKSAEKKDDKLDNLTLPLTEEAHLRGMEESTLEDYEKIPIDAFGLAMLRGMGWKPGKGIGKNEKIVASVVPELRPKGMGLGADKMALQKQNGKVQKQEEELRMEKGTFIKIIAGKQSHAYGQIEGFDEDVGRLIVKMALSGDTISVNECTVQAVTKAEFIKNSKVLNVAKYEEFKSKEGTSKRRSVSSESSSSSHNNSSIKKKKRKHREDDNSKKSKKRKKSKSRRRDSSDSDNDNKRRSTKHRRSSSSDRARKVKKSKKHRGEDKASRYFESPDRRKSKSHRSRSSTLRLALVQLAVGEDKAANIARAISFIERAKQQELADIVTLPECFNSPYGTSHFAKYAESIPDGETCVALSGAARRNNVYVIGGTIPERDDGKLYNTCTIWAPDGKLVAKYRKMHLFDIDIKGKITFRESDSLSAGNSLTTFEVGGCKIGIGICYDIRFEELARLYRNKGCQMLIYPGAFNMTTGPLHFSLLQRARANDNQLYVACVSPARGSPPGYVAWGHSQLTNPWGEILHELDAGEDMVVSDIDLKVVDEVRAQIPTFSQRRTDLYDTVWKQDV</sequence>
<dbReference type="InterPro" id="IPR026822">
    <property type="entry name" value="Spp2/MOS2_G-patch"/>
</dbReference>
<feature type="compositionally biased region" description="Low complexity" evidence="9">
    <location>
        <begin position="332"/>
        <end position="344"/>
    </location>
</feature>
<dbReference type="PANTHER" id="PTHR23088:SF30">
    <property type="entry name" value="OMEGA-AMIDASE NIT2"/>
    <property type="match status" value="1"/>
</dbReference>
<evidence type="ECO:0000259" key="11">
    <source>
        <dbReference type="PROSITE" id="PS50263"/>
    </source>
</evidence>
<accession>A0A026WWQ1</accession>
<dbReference type="InterPro" id="IPR036526">
    <property type="entry name" value="C-N_Hydrolase_sf"/>
</dbReference>
<gene>
    <name evidence="12" type="ORF">X777_15058</name>
</gene>
<dbReference type="GO" id="GO:0006528">
    <property type="term" value="P:asparagine metabolic process"/>
    <property type="evidence" value="ECO:0007669"/>
    <property type="project" value="TreeGrafter"/>
</dbReference>
<dbReference type="OMA" id="PWGEILN"/>
<dbReference type="GO" id="GO:0050152">
    <property type="term" value="F:omega-amidase activity"/>
    <property type="evidence" value="ECO:0007669"/>
    <property type="project" value="UniProtKB-EC"/>
</dbReference>
<evidence type="ECO:0000256" key="4">
    <source>
        <dbReference type="ARBA" id="ARBA00023242"/>
    </source>
</evidence>
<dbReference type="EC" id="3.5.1.3" evidence="6"/>
<dbReference type="Proteomes" id="UP000053097">
    <property type="component" value="Unassembled WGS sequence"/>
</dbReference>
<evidence type="ECO:0000256" key="5">
    <source>
        <dbReference type="ARBA" id="ARBA00036637"/>
    </source>
</evidence>
<dbReference type="FunFam" id="3.60.110.10:FF:000002">
    <property type="entry name" value="Nitrilase family member 2"/>
    <property type="match status" value="1"/>
</dbReference>
<dbReference type="Pfam" id="PF00795">
    <property type="entry name" value="CN_hydrolase"/>
    <property type="match status" value="1"/>
</dbReference>
<dbReference type="PROSITE" id="PS50263">
    <property type="entry name" value="CN_HYDROLASE"/>
    <property type="match status" value="1"/>
</dbReference>
<dbReference type="InterPro" id="IPR000467">
    <property type="entry name" value="G_patch_dom"/>
</dbReference>
<dbReference type="OrthoDB" id="10250282at2759"/>